<protein>
    <submittedName>
        <fullName evidence="1">Jg1059 protein</fullName>
    </submittedName>
</protein>
<keyword evidence="2" id="KW-1185">Reference proteome</keyword>
<reference evidence="1" key="1">
    <citation type="submission" date="2022-03" db="EMBL/GenBank/DDBJ databases">
        <authorList>
            <person name="Lindestad O."/>
        </authorList>
    </citation>
    <scope>NUCLEOTIDE SEQUENCE</scope>
</reference>
<accession>A0A8S4QSP3</accession>
<proteinExistence type="predicted"/>
<dbReference type="Proteomes" id="UP000838756">
    <property type="component" value="Unassembled WGS sequence"/>
</dbReference>
<dbReference type="EMBL" id="CAKXAJ010018196">
    <property type="protein sequence ID" value="CAH2217511.1"/>
    <property type="molecule type" value="Genomic_DNA"/>
</dbReference>
<gene>
    <name evidence="1" type="primary">jg1059</name>
    <name evidence="1" type="ORF">PAEG_LOCUS5400</name>
</gene>
<comment type="caution">
    <text evidence="1">The sequence shown here is derived from an EMBL/GenBank/DDBJ whole genome shotgun (WGS) entry which is preliminary data.</text>
</comment>
<evidence type="ECO:0000313" key="1">
    <source>
        <dbReference type="EMBL" id="CAH2217511.1"/>
    </source>
</evidence>
<dbReference type="AlphaFoldDB" id="A0A8S4QSP3"/>
<name>A0A8S4QSP3_9NEOP</name>
<organism evidence="1 2">
    <name type="scientific">Pararge aegeria aegeria</name>
    <dbReference type="NCBI Taxonomy" id="348720"/>
    <lineage>
        <taxon>Eukaryota</taxon>
        <taxon>Metazoa</taxon>
        <taxon>Ecdysozoa</taxon>
        <taxon>Arthropoda</taxon>
        <taxon>Hexapoda</taxon>
        <taxon>Insecta</taxon>
        <taxon>Pterygota</taxon>
        <taxon>Neoptera</taxon>
        <taxon>Endopterygota</taxon>
        <taxon>Lepidoptera</taxon>
        <taxon>Glossata</taxon>
        <taxon>Ditrysia</taxon>
        <taxon>Papilionoidea</taxon>
        <taxon>Nymphalidae</taxon>
        <taxon>Satyrinae</taxon>
        <taxon>Satyrini</taxon>
        <taxon>Parargina</taxon>
        <taxon>Pararge</taxon>
    </lineage>
</organism>
<evidence type="ECO:0000313" key="2">
    <source>
        <dbReference type="Proteomes" id="UP000838756"/>
    </source>
</evidence>
<sequence length="96" mass="11121">MFSLLQNGRVVQYGIVAWDLECGNPSVSGVHWVSYQGYAVLLCMYEVHATALGVCERVKIPTLDRPSRRVEWNQHIRVFFRLTPILLLSYLSKYNF</sequence>